<dbReference type="AlphaFoldDB" id="A0A0N7L5Q4"/>
<dbReference type="GeneID" id="36407480"/>
<dbReference type="RefSeq" id="XP_024578492.1">
    <property type="nucleotide sequence ID" value="XM_024727968.1"/>
</dbReference>
<dbReference type="Proteomes" id="UP000054928">
    <property type="component" value="Unassembled WGS sequence"/>
</dbReference>
<dbReference type="EMBL" id="CCYD01000610">
    <property type="protein sequence ID" value="CEG42123.1"/>
    <property type="molecule type" value="Genomic_DNA"/>
</dbReference>
<sequence length="51" mass="5613">MLSFTPCVPPLQLFRIRDPRGNADFSSLPSAIWKGLDLLVPSGSQSQQELV</sequence>
<keyword evidence="2" id="KW-1185">Reference proteome</keyword>
<evidence type="ECO:0000313" key="1">
    <source>
        <dbReference type="EMBL" id="CEG42123.1"/>
    </source>
</evidence>
<accession>A0A0N7L5Q4</accession>
<organism evidence="1 2">
    <name type="scientific">Plasmopara halstedii</name>
    <name type="common">Downy mildew of sunflower</name>
    <dbReference type="NCBI Taxonomy" id="4781"/>
    <lineage>
        <taxon>Eukaryota</taxon>
        <taxon>Sar</taxon>
        <taxon>Stramenopiles</taxon>
        <taxon>Oomycota</taxon>
        <taxon>Peronosporomycetes</taxon>
        <taxon>Peronosporales</taxon>
        <taxon>Peronosporaceae</taxon>
        <taxon>Plasmopara</taxon>
    </lineage>
</organism>
<proteinExistence type="predicted"/>
<name>A0A0N7L5Q4_PLAHL</name>
<reference evidence="2" key="1">
    <citation type="submission" date="2014-09" db="EMBL/GenBank/DDBJ databases">
        <authorList>
            <person name="Sharma Rahul"/>
            <person name="Thines Marco"/>
        </authorList>
    </citation>
    <scope>NUCLEOTIDE SEQUENCE [LARGE SCALE GENOMIC DNA]</scope>
</reference>
<evidence type="ECO:0000313" key="2">
    <source>
        <dbReference type="Proteomes" id="UP000054928"/>
    </source>
</evidence>
<protein>
    <submittedName>
        <fullName evidence="1">Uncharacterized protein</fullName>
    </submittedName>
</protein>